<dbReference type="GO" id="GO:0045292">
    <property type="term" value="P:mRNA cis splicing, via spliceosome"/>
    <property type="evidence" value="ECO:0007669"/>
    <property type="project" value="TreeGrafter"/>
</dbReference>
<evidence type="ECO:0000256" key="6">
    <source>
        <dbReference type="ARBA" id="ARBA00023242"/>
    </source>
</evidence>
<proteinExistence type="inferred from homology"/>
<dbReference type="RefSeq" id="XP_015511146.1">
    <property type="nucleotide sequence ID" value="XM_015655660.2"/>
</dbReference>
<feature type="compositionally biased region" description="Acidic residues" evidence="8">
    <location>
        <begin position="103"/>
        <end position="113"/>
    </location>
</feature>
<dbReference type="GO" id="GO:0005681">
    <property type="term" value="C:spliceosomal complex"/>
    <property type="evidence" value="ECO:0007669"/>
    <property type="project" value="TreeGrafter"/>
</dbReference>
<dbReference type="GO" id="GO:0006821">
    <property type="term" value="P:chloride transport"/>
    <property type="evidence" value="ECO:0007669"/>
    <property type="project" value="InterPro"/>
</dbReference>
<comment type="subcellular location">
    <subcellularLocation>
        <location evidence="2">Cytoplasm</location>
    </subcellularLocation>
    <subcellularLocation>
        <location evidence="1">Nucleus</location>
    </subcellularLocation>
</comment>
<dbReference type="GO" id="GO:0034715">
    <property type="term" value="C:pICln-Sm protein complex"/>
    <property type="evidence" value="ECO:0007669"/>
    <property type="project" value="InterPro"/>
</dbReference>
<dbReference type="GO" id="GO:0005829">
    <property type="term" value="C:cytosol"/>
    <property type="evidence" value="ECO:0007669"/>
    <property type="project" value="InterPro"/>
</dbReference>
<evidence type="ECO:0000256" key="5">
    <source>
        <dbReference type="ARBA" id="ARBA00022490"/>
    </source>
</evidence>
<dbReference type="PANTHER" id="PTHR21399">
    <property type="entry name" value="CHLORIDE CONDUCTANCE REGULATORY PROTEIN ICLN"/>
    <property type="match status" value="1"/>
</dbReference>
<feature type="region of interest" description="Disordered" evidence="8">
    <location>
        <begin position="97"/>
        <end position="116"/>
    </location>
</feature>
<comment type="similarity">
    <text evidence="3">Belongs to the pICln (TC 1.A.47) family.</text>
</comment>
<dbReference type="GO" id="GO:0006884">
    <property type="term" value="P:cell volume homeostasis"/>
    <property type="evidence" value="ECO:0007669"/>
    <property type="project" value="InterPro"/>
</dbReference>
<dbReference type="GO" id="GO:0000387">
    <property type="term" value="P:spliceosomal snRNP assembly"/>
    <property type="evidence" value="ECO:0007669"/>
    <property type="project" value="InterPro"/>
</dbReference>
<dbReference type="FunCoup" id="A0A6J0BA93">
    <property type="interactions" value="1147"/>
</dbReference>
<dbReference type="InterPro" id="IPR003521">
    <property type="entry name" value="ICln"/>
</dbReference>
<dbReference type="InterPro" id="IPR011993">
    <property type="entry name" value="PH-like_dom_sf"/>
</dbReference>
<evidence type="ECO:0000313" key="9">
    <source>
        <dbReference type="Proteomes" id="UP000829291"/>
    </source>
</evidence>
<evidence type="ECO:0000256" key="7">
    <source>
        <dbReference type="ARBA" id="ARBA00045890"/>
    </source>
</evidence>
<keyword evidence="6" id="KW-0539">Nucleus</keyword>
<name>A0A6J0BA93_NEOLC</name>
<dbReference type="AlphaFoldDB" id="A0A6J0BA93"/>
<evidence type="ECO:0000256" key="8">
    <source>
        <dbReference type="SAM" id="MobiDB-lite"/>
    </source>
</evidence>
<dbReference type="Proteomes" id="UP000829291">
    <property type="component" value="Chromosome 5"/>
</dbReference>
<evidence type="ECO:0000256" key="3">
    <source>
        <dbReference type="ARBA" id="ARBA00007054"/>
    </source>
</evidence>
<dbReference type="InterPro" id="IPR039924">
    <property type="entry name" value="ICln/Lot5/Saf5"/>
</dbReference>
<dbReference type="GO" id="GO:0034709">
    <property type="term" value="C:methylosome"/>
    <property type="evidence" value="ECO:0007669"/>
    <property type="project" value="InterPro"/>
</dbReference>
<evidence type="ECO:0000256" key="2">
    <source>
        <dbReference type="ARBA" id="ARBA00004496"/>
    </source>
</evidence>
<sequence>MVVLINFLLPQEGVRHEEPDTTLYINDREVGKGTLYVTESLLSWVSGTTGQGFSLEYPNISLHAISRDQQLHPHQYLYVMVDAKLDPADMQELLPIDARSEGNDEEDDDDESETPMTEMRFVPENSNSLDAMFQAMSQCQALHPDPQAEEDIYEDAEDDVFKCWEAETDAMPYILASDEAYNQNGADTDEAMDIEAGQFEDAEEDP</sequence>
<organism evidence="10">
    <name type="scientific">Neodiprion lecontei</name>
    <name type="common">Redheaded pine sawfly</name>
    <dbReference type="NCBI Taxonomy" id="441921"/>
    <lineage>
        <taxon>Eukaryota</taxon>
        <taxon>Metazoa</taxon>
        <taxon>Ecdysozoa</taxon>
        <taxon>Arthropoda</taxon>
        <taxon>Hexapoda</taxon>
        <taxon>Insecta</taxon>
        <taxon>Pterygota</taxon>
        <taxon>Neoptera</taxon>
        <taxon>Endopterygota</taxon>
        <taxon>Hymenoptera</taxon>
        <taxon>Tenthredinoidea</taxon>
        <taxon>Diprionidae</taxon>
        <taxon>Diprioninae</taxon>
        <taxon>Neodiprion</taxon>
    </lineage>
</organism>
<dbReference type="Gene3D" id="2.30.29.30">
    <property type="entry name" value="Pleckstrin-homology domain (PH domain)/Phosphotyrosine-binding domain (PTB)"/>
    <property type="match status" value="1"/>
</dbReference>
<evidence type="ECO:0000256" key="4">
    <source>
        <dbReference type="ARBA" id="ARBA00015653"/>
    </source>
</evidence>
<evidence type="ECO:0000256" key="1">
    <source>
        <dbReference type="ARBA" id="ARBA00004123"/>
    </source>
</evidence>
<protein>
    <recommendedName>
        <fullName evidence="4">Methylosome subunit pICln</fullName>
    </recommendedName>
</protein>
<dbReference type="KEGG" id="nlo:107217942"/>
<evidence type="ECO:0000313" key="10">
    <source>
        <dbReference type="RefSeq" id="XP_015511146.1"/>
    </source>
</evidence>
<dbReference type="GeneID" id="107217942"/>
<dbReference type="CTD" id="36997"/>
<dbReference type="InParanoid" id="A0A6J0BA93"/>
<dbReference type="GO" id="GO:0005886">
    <property type="term" value="C:plasma membrane"/>
    <property type="evidence" value="ECO:0007669"/>
    <property type="project" value="InterPro"/>
</dbReference>
<gene>
    <name evidence="10" type="primary">LOC107217942</name>
</gene>
<dbReference type="Pfam" id="PF03517">
    <property type="entry name" value="Voldacs"/>
    <property type="match status" value="1"/>
</dbReference>
<keyword evidence="9" id="KW-1185">Reference proteome</keyword>
<dbReference type="PANTHER" id="PTHR21399:SF0">
    <property type="entry name" value="METHYLOSOME SUBUNIT PICLN"/>
    <property type="match status" value="1"/>
</dbReference>
<reference evidence="10" key="1">
    <citation type="submission" date="2025-08" db="UniProtKB">
        <authorList>
            <consortium name="RefSeq"/>
        </authorList>
    </citation>
    <scope>IDENTIFICATION</scope>
    <source>
        <tissue evidence="10">Thorax and Abdomen</tissue>
    </source>
</reference>
<dbReference type="PRINTS" id="PR01348">
    <property type="entry name" value="ICLNCHANNEL"/>
</dbReference>
<dbReference type="OrthoDB" id="19714at2759"/>
<keyword evidence="5" id="KW-0963">Cytoplasm</keyword>
<accession>A0A6J0BA93</accession>
<comment type="function">
    <text evidence="7">Involved in both the assembly of spliceosomal snRNPs and the methylation of Sm proteins. Chaperone that regulates the assembly of spliceosomal U1, U2, U4 and U5 small nuclear ribonucleoproteins (snRNPs), the building blocks of the spliceosome, and thereby plays an important role in the splicing of cellular pre-mRNAs. Most spliceosomal snRNPs contain a common set of Sm proteins SNRPB, SNRPD1, SNRPD2, SNRPD3, SNRPE, SNRPF and SNRPG that assemble in a heptameric protein ring on the Sm site of the small nuclear RNA to form the core snRNP (Sm core). In the cytosol, the Sm proteins SNRPD1, SNRPD2, SNRPE, SNRPF and SNRPG are trapped in an inactive 6S pICln-Sm complex by the chaperone CLNS1A that controls the assembly of the core snRNP. Dissociation by the SMN complex of CLNS1A from the trapped Sm proteins and their transfer to an SMN-Sm complex triggers the assembly of core snRNPs and their transport to the nucleus.</text>
</comment>